<keyword evidence="5 13" id="KW-0479">Metal-binding</keyword>
<dbReference type="SUPFAM" id="SSF55811">
    <property type="entry name" value="Nudix"/>
    <property type="match status" value="1"/>
</dbReference>
<dbReference type="Gene3D" id="3.90.79.10">
    <property type="entry name" value="Nucleoside Triphosphate Pyrophosphohydrolase"/>
    <property type="match status" value="1"/>
</dbReference>
<dbReference type="GO" id="GO:0019144">
    <property type="term" value="F:ADP-sugar diphosphatase activity"/>
    <property type="evidence" value="ECO:0007669"/>
    <property type="project" value="TreeGrafter"/>
</dbReference>
<evidence type="ECO:0000256" key="3">
    <source>
        <dbReference type="ARBA" id="ARBA00012453"/>
    </source>
</evidence>
<dbReference type="CDD" id="cd24155">
    <property type="entry name" value="NUDIX_ADPRase"/>
    <property type="match status" value="1"/>
</dbReference>
<dbReference type="Pfam" id="PF00293">
    <property type="entry name" value="NUDIX"/>
    <property type="match status" value="1"/>
</dbReference>
<dbReference type="eggNOG" id="COG0494">
    <property type="taxonomic scope" value="Bacteria"/>
</dbReference>
<evidence type="ECO:0000256" key="8">
    <source>
        <dbReference type="ARBA" id="ARBA00025164"/>
    </source>
</evidence>
<keyword evidence="7 13" id="KW-0460">Magnesium</keyword>
<accession>N8ZF63</accession>
<dbReference type="InterPro" id="IPR015797">
    <property type="entry name" value="NUDIX_hydrolase-like_dom_sf"/>
</dbReference>
<comment type="caution">
    <text evidence="15">The sequence shown here is derived from an EMBL/GenBank/DDBJ whole genome shotgun (WGS) entry which is preliminary data.</text>
</comment>
<feature type="binding site" evidence="13">
    <location>
        <position position="146"/>
    </location>
    <ligand>
        <name>Mg(2+)</name>
        <dbReference type="ChEBI" id="CHEBI:18420"/>
        <label>1</label>
    </ligand>
</feature>
<dbReference type="GO" id="GO:0019693">
    <property type="term" value="P:ribose phosphate metabolic process"/>
    <property type="evidence" value="ECO:0007669"/>
    <property type="project" value="TreeGrafter"/>
</dbReference>
<dbReference type="EC" id="3.6.1.13" evidence="3"/>
<evidence type="ECO:0000256" key="4">
    <source>
        <dbReference type="ARBA" id="ARBA00013297"/>
    </source>
</evidence>
<dbReference type="PROSITE" id="PS51462">
    <property type="entry name" value="NUDIX"/>
    <property type="match status" value="1"/>
</dbReference>
<gene>
    <name evidence="15" type="ORF">F960_03783</name>
</gene>
<dbReference type="EMBL" id="APPN01000080">
    <property type="protein sequence ID" value="ENV32384.1"/>
    <property type="molecule type" value="Genomic_DNA"/>
</dbReference>
<comment type="function">
    <text evidence="8">Acts on ADP-mannose and ADP-glucose as well as ADP-ribose. Prevents glycogen biosynthesis. The reaction catalyzed by this enzyme is a limiting step of the gluconeogenic process.</text>
</comment>
<dbReference type="GO" id="GO:0005829">
    <property type="term" value="C:cytosol"/>
    <property type="evidence" value="ECO:0007669"/>
    <property type="project" value="TreeGrafter"/>
</dbReference>
<keyword evidence="6" id="KW-0378">Hydrolase</keyword>
<comment type="catalytic activity">
    <reaction evidence="12">
        <text>ADP-D-ribose + H2O = D-ribose 5-phosphate + AMP + 2 H(+)</text>
        <dbReference type="Rhea" id="RHEA:10412"/>
        <dbReference type="ChEBI" id="CHEBI:15377"/>
        <dbReference type="ChEBI" id="CHEBI:15378"/>
        <dbReference type="ChEBI" id="CHEBI:57967"/>
        <dbReference type="ChEBI" id="CHEBI:78346"/>
        <dbReference type="ChEBI" id="CHEBI:456215"/>
        <dbReference type="EC" id="3.6.1.13"/>
    </reaction>
</comment>
<evidence type="ECO:0000256" key="6">
    <source>
        <dbReference type="ARBA" id="ARBA00022801"/>
    </source>
</evidence>
<feature type="binding site" evidence="13">
    <location>
        <position position="198"/>
    </location>
    <ligand>
        <name>Mg(2+)</name>
        <dbReference type="ChEBI" id="CHEBI:18420"/>
        <label>1</label>
    </ligand>
</feature>
<reference evidence="15 16" key="1">
    <citation type="submission" date="2013-02" db="EMBL/GenBank/DDBJ databases">
        <title>The Genome Sequence of Acinetobacter gerneri CIP 107464.</title>
        <authorList>
            <consortium name="The Broad Institute Genome Sequencing Platform"/>
            <consortium name="The Broad Institute Genome Sequencing Center for Infectious Disease"/>
            <person name="Cerqueira G."/>
            <person name="Feldgarden M."/>
            <person name="Courvalin P."/>
            <person name="Perichon B."/>
            <person name="Grillot-Courvalin C."/>
            <person name="Clermont D."/>
            <person name="Rocha E."/>
            <person name="Yoon E.-J."/>
            <person name="Nemec A."/>
            <person name="Walker B."/>
            <person name="Young S.K."/>
            <person name="Zeng Q."/>
            <person name="Gargeya S."/>
            <person name="Fitzgerald M."/>
            <person name="Haas B."/>
            <person name="Abouelleil A."/>
            <person name="Alvarado L."/>
            <person name="Arachchi H.M."/>
            <person name="Berlin A.M."/>
            <person name="Chapman S.B."/>
            <person name="Dewar J."/>
            <person name="Goldberg J."/>
            <person name="Griggs A."/>
            <person name="Gujja S."/>
            <person name="Hansen M."/>
            <person name="Howarth C."/>
            <person name="Imamovic A."/>
            <person name="Larimer J."/>
            <person name="McCowan C."/>
            <person name="Murphy C."/>
            <person name="Neiman D."/>
            <person name="Pearson M."/>
            <person name="Priest M."/>
            <person name="Roberts A."/>
            <person name="Saif S."/>
            <person name="Shea T."/>
            <person name="Sisk P."/>
            <person name="Sykes S."/>
            <person name="Wortman J."/>
            <person name="Nusbaum C."/>
            <person name="Birren B."/>
        </authorList>
    </citation>
    <scope>NUCLEOTIDE SEQUENCE [LARGE SCALE GENOMIC DNA]</scope>
    <source>
        <strain evidence="15 16">CIP 107464</strain>
    </source>
</reference>
<dbReference type="Proteomes" id="UP000013117">
    <property type="component" value="Unassembled WGS sequence"/>
</dbReference>
<evidence type="ECO:0000256" key="9">
    <source>
        <dbReference type="ARBA" id="ARBA00030162"/>
    </source>
</evidence>
<proteinExistence type="inferred from homology"/>
<dbReference type="InterPro" id="IPR004385">
    <property type="entry name" value="NDP_pyrophosphatase"/>
</dbReference>
<dbReference type="InterPro" id="IPR000086">
    <property type="entry name" value="NUDIX_hydrolase_dom"/>
</dbReference>
<sequence length="249" mass="28255">MGKSYTTKCKTLKKDLSSAFSQLGWNNHRSILIEIMSIITKATYNHTDVEIISSENIYKGFVQVEKVEFRHRLFNQKDYTPVISRELIGRKEAAGALLYDDQQQKFALIEQFRVGALNDQDSPWQLEIIAGVLDGDESPETCIIRECQEESGCVINDPQHLFTFYPSAGACNEIFHLYSAETQLPEQGGIFGVEGEGENIQLHIIEYTAVESLLKSTRLRNAPVIMALQWLYQHIKGRSNVLGVRHDES</sequence>
<evidence type="ECO:0000256" key="7">
    <source>
        <dbReference type="ARBA" id="ARBA00022842"/>
    </source>
</evidence>
<dbReference type="HOGENOM" id="CLU_062658_6_1_6"/>
<evidence type="ECO:0000256" key="2">
    <source>
        <dbReference type="ARBA" id="ARBA00007482"/>
    </source>
</evidence>
<feature type="domain" description="Nudix hydrolase" evidence="14">
    <location>
        <begin position="89"/>
        <end position="227"/>
    </location>
</feature>
<protein>
    <recommendedName>
        <fullName evidence="4">ADP-ribose pyrophosphatase</fullName>
        <ecNumber evidence="3">3.6.1.13</ecNumber>
    </recommendedName>
    <alternativeName>
        <fullName evidence="9">ADP-ribose diphosphatase</fullName>
    </alternativeName>
    <alternativeName>
        <fullName evidence="11">ADP-ribose phosphohydrolase</fullName>
    </alternativeName>
    <alternativeName>
        <fullName evidence="10">Adenosine diphosphoribose pyrophosphatase</fullName>
    </alternativeName>
</protein>
<dbReference type="STRING" id="202952.GCA_000747725_02515"/>
<feature type="binding site" evidence="13">
    <location>
        <position position="150"/>
    </location>
    <ligand>
        <name>Mg(2+)</name>
        <dbReference type="ChEBI" id="CHEBI:18420"/>
        <label>1</label>
    </ligand>
</feature>
<evidence type="ECO:0000256" key="11">
    <source>
        <dbReference type="ARBA" id="ARBA00033056"/>
    </source>
</evidence>
<dbReference type="AlphaFoldDB" id="N8ZF63"/>
<keyword evidence="16" id="KW-1185">Reference proteome</keyword>
<comment type="cofactor">
    <cofactor evidence="1 13">
        <name>Mg(2+)</name>
        <dbReference type="ChEBI" id="CHEBI:18420"/>
    </cofactor>
</comment>
<evidence type="ECO:0000256" key="5">
    <source>
        <dbReference type="ARBA" id="ARBA00022723"/>
    </source>
</evidence>
<feature type="binding site" evidence="13">
    <location>
        <position position="130"/>
    </location>
    <ligand>
        <name>Mg(2+)</name>
        <dbReference type="ChEBI" id="CHEBI:18420"/>
        <label>1</label>
    </ligand>
</feature>
<evidence type="ECO:0000313" key="16">
    <source>
        <dbReference type="Proteomes" id="UP000013117"/>
    </source>
</evidence>
<evidence type="ECO:0000313" key="15">
    <source>
        <dbReference type="EMBL" id="ENV32384.1"/>
    </source>
</evidence>
<evidence type="ECO:0000256" key="12">
    <source>
        <dbReference type="ARBA" id="ARBA00049546"/>
    </source>
</evidence>
<evidence type="ECO:0000256" key="1">
    <source>
        <dbReference type="ARBA" id="ARBA00001946"/>
    </source>
</evidence>
<dbReference type="PANTHER" id="PTHR11839:SF5">
    <property type="entry name" value="ADP-RIBOSE PYROPHOSPHATASE"/>
    <property type="match status" value="1"/>
</dbReference>
<comment type="similarity">
    <text evidence="2">Belongs to the Nudix hydrolase family. NudF subfamily.</text>
</comment>
<name>N8ZF63_9GAMM</name>
<dbReference type="PATRIC" id="fig|1120926.3.peg.3667"/>
<evidence type="ECO:0000256" key="10">
    <source>
        <dbReference type="ARBA" id="ARBA00030308"/>
    </source>
</evidence>
<dbReference type="PANTHER" id="PTHR11839">
    <property type="entry name" value="UDP/ADP-SUGAR PYROPHOSPHATASE"/>
    <property type="match status" value="1"/>
</dbReference>
<evidence type="ECO:0000256" key="13">
    <source>
        <dbReference type="PIRSR" id="PIRSR604385-2"/>
    </source>
</evidence>
<dbReference type="GO" id="GO:0006753">
    <property type="term" value="P:nucleoside phosphate metabolic process"/>
    <property type="evidence" value="ECO:0007669"/>
    <property type="project" value="TreeGrafter"/>
</dbReference>
<organism evidence="15 16">
    <name type="scientific">Acinetobacter gerneri DSM 14967 = CIP 107464 = MTCC 9824</name>
    <dbReference type="NCBI Taxonomy" id="1120926"/>
    <lineage>
        <taxon>Bacteria</taxon>
        <taxon>Pseudomonadati</taxon>
        <taxon>Pseudomonadota</taxon>
        <taxon>Gammaproteobacteria</taxon>
        <taxon>Moraxellales</taxon>
        <taxon>Moraxellaceae</taxon>
        <taxon>Acinetobacter</taxon>
    </lineage>
</organism>
<dbReference type="NCBIfam" id="TIGR00052">
    <property type="entry name" value="nudix-type nucleoside diphosphatase, YffH/AdpP family"/>
    <property type="match status" value="1"/>
</dbReference>
<dbReference type="GO" id="GO:0046872">
    <property type="term" value="F:metal ion binding"/>
    <property type="evidence" value="ECO:0007669"/>
    <property type="project" value="UniProtKB-KW"/>
</dbReference>
<dbReference type="GO" id="GO:0047631">
    <property type="term" value="F:ADP-ribose diphosphatase activity"/>
    <property type="evidence" value="ECO:0007669"/>
    <property type="project" value="UniProtKB-EC"/>
</dbReference>
<evidence type="ECO:0000259" key="14">
    <source>
        <dbReference type="PROSITE" id="PS51462"/>
    </source>
</evidence>